<evidence type="ECO:0000256" key="1">
    <source>
        <dbReference type="ARBA" id="ARBA00001968"/>
    </source>
</evidence>
<dbReference type="Pfam" id="PF08340">
    <property type="entry name" value="YicC-like_C"/>
    <property type="match status" value="1"/>
</dbReference>
<keyword evidence="4" id="KW-0378">Hydrolase</keyword>
<dbReference type="STRING" id="582675.SAMN05192565_11091"/>
<keyword evidence="2" id="KW-0540">Nuclease</keyword>
<proteinExistence type="inferred from homology"/>
<evidence type="ECO:0000313" key="8">
    <source>
        <dbReference type="EMBL" id="SFG76462.1"/>
    </source>
</evidence>
<dbReference type="AlphaFoldDB" id="A0A1I2UH28"/>
<gene>
    <name evidence="8" type="ORF">SAMN05192565_11091</name>
</gene>
<dbReference type="NCBIfam" id="TIGR00255">
    <property type="entry name" value="YicC/YloC family endoribonuclease"/>
    <property type="match status" value="1"/>
</dbReference>
<evidence type="ECO:0000313" key="9">
    <source>
        <dbReference type="Proteomes" id="UP000199229"/>
    </source>
</evidence>
<evidence type="ECO:0000256" key="4">
    <source>
        <dbReference type="ARBA" id="ARBA00022801"/>
    </source>
</evidence>
<sequence>MILSSMTGFARATGTTGPVQWAWEVRSVNGRGLEVRLRVPGGFDAAGEVARTALQKTLARGQCQLSLTLSRPDTTPRIKINEALLADLAAAVARVPRPEGVAPATLDGLLALRGVIEAEEEAGADAEALNRDLAEGVVRLVTDLVEARRAEGRALRAIIEGQLAEMARLTRAAEACPARQPEAVRARLSATVSTLIAVGTLDPDRLHQEAVLLAAKADVREELDRLTAHLSSAADLLAAGGPIGRKLDFLAQELGREANTLCAKAGDITLSRIGLDLKAVVEQFREQVQNVE</sequence>
<keyword evidence="3" id="KW-0255">Endonuclease</keyword>
<keyword evidence="9" id="KW-1185">Reference proteome</keyword>
<dbReference type="EMBL" id="FOPM01000010">
    <property type="protein sequence ID" value="SFG76462.1"/>
    <property type="molecule type" value="Genomic_DNA"/>
</dbReference>
<evidence type="ECO:0000259" key="7">
    <source>
        <dbReference type="Pfam" id="PF08340"/>
    </source>
</evidence>
<dbReference type="InterPro" id="IPR013551">
    <property type="entry name" value="YicC-like_C"/>
</dbReference>
<feature type="domain" description="Endoribonuclease YicC-like C-terminal" evidence="7">
    <location>
        <begin position="179"/>
        <end position="292"/>
    </location>
</feature>
<organism evidence="8 9">
    <name type="scientific">Methylobacterium gossipiicola</name>
    <dbReference type="NCBI Taxonomy" id="582675"/>
    <lineage>
        <taxon>Bacteria</taxon>
        <taxon>Pseudomonadati</taxon>
        <taxon>Pseudomonadota</taxon>
        <taxon>Alphaproteobacteria</taxon>
        <taxon>Hyphomicrobiales</taxon>
        <taxon>Methylobacteriaceae</taxon>
        <taxon>Methylobacterium</taxon>
    </lineage>
</organism>
<dbReference type="GO" id="GO:0016787">
    <property type="term" value="F:hydrolase activity"/>
    <property type="evidence" value="ECO:0007669"/>
    <property type="project" value="UniProtKB-KW"/>
</dbReference>
<evidence type="ECO:0000259" key="6">
    <source>
        <dbReference type="Pfam" id="PF03755"/>
    </source>
</evidence>
<dbReference type="GO" id="GO:0004521">
    <property type="term" value="F:RNA endonuclease activity"/>
    <property type="evidence" value="ECO:0007669"/>
    <property type="project" value="InterPro"/>
</dbReference>
<accession>A0A1I2UH28</accession>
<evidence type="ECO:0000256" key="3">
    <source>
        <dbReference type="ARBA" id="ARBA00022759"/>
    </source>
</evidence>
<dbReference type="PANTHER" id="PTHR30636">
    <property type="entry name" value="UPF0701 PROTEIN YICC"/>
    <property type="match status" value="1"/>
</dbReference>
<protein>
    <submittedName>
        <fullName evidence="8">TIGR00255 family protein</fullName>
    </submittedName>
</protein>
<reference evidence="9" key="1">
    <citation type="submission" date="2016-10" db="EMBL/GenBank/DDBJ databases">
        <authorList>
            <person name="Varghese N."/>
            <person name="Submissions S."/>
        </authorList>
    </citation>
    <scope>NUCLEOTIDE SEQUENCE [LARGE SCALE GENOMIC DNA]</scope>
    <source>
        <strain evidence="9">Gh-105</strain>
    </source>
</reference>
<dbReference type="OrthoDB" id="9771229at2"/>
<feature type="domain" description="Endoribonuclease YicC-like N-terminal" evidence="6">
    <location>
        <begin position="4"/>
        <end position="156"/>
    </location>
</feature>
<comment type="cofactor">
    <cofactor evidence="1">
        <name>a divalent metal cation</name>
        <dbReference type="ChEBI" id="CHEBI:60240"/>
    </cofactor>
</comment>
<evidence type="ECO:0000256" key="2">
    <source>
        <dbReference type="ARBA" id="ARBA00022722"/>
    </source>
</evidence>
<dbReference type="Pfam" id="PF03755">
    <property type="entry name" value="YicC-like_N"/>
    <property type="match status" value="1"/>
</dbReference>
<name>A0A1I2UH28_9HYPH</name>
<dbReference type="InterPro" id="IPR005229">
    <property type="entry name" value="YicC/YloC-like"/>
</dbReference>
<dbReference type="RefSeq" id="WP_091971803.1">
    <property type="nucleotide sequence ID" value="NZ_FOPM01000010.1"/>
</dbReference>
<dbReference type="PANTHER" id="PTHR30636:SF3">
    <property type="entry name" value="UPF0701 PROTEIN YICC"/>
    <property type="match status" value="1"/>
</dbReference>
<dbReference type="InterPro" id="IPR013527">
    <property type="entry name" value="YicC-like_N"/>
</dbReference>
<comment type="similarity">
    <text evidence="5">Belongs to the YicC/YloC family.</text>
</comment>
<dbReference type="Proteomes" id="UP000199229">
    <property type="component" value="Unassembled WGS sequence"/>
</dbReference>
<evidence type="ECO:0000256" key="5">
    <source>
        <dbReference type="ARBA" id="ARBA00035648"/>
    </source>
</evidence>